<dbReference type="AlphaFoldDB" id="A0A914Q8N2"/>
<evidence type="ECO:0000313" key="2">
    <source>
        <dbReference type="WBParaSite" id="PDA_v2.g27450.t1"/>
    </source>
</evidence>
<dbReference type="WBParaSite" id="PDA_v2.g27450.t1">
    <property type="protein sequence ID" value="PDA_v2.g27450.t1"/>
    <property type="gene ID" value="PDA_v2.g27450"/>
</dbReference>
<sequence>MGLSWYGPAVACAWRFQDYLIAASWQVPVAGSGYFNNVCIGITNPGVTYDKIAQENIEKILGDAKSLEHGKHAINYYDGGIKSGLFSTIQKLIIDNDVEDETVKNQDIKVKVKMTKGPHCSLSIQVFPKSLKNFAPELISHVAE</sequence>
<keyword evidence="1" id="KW-1185">Reference proteome</keyword>
<name>A0A914Q8N2_9BILA</name>
<organism evidence="1 2">
    <name type="scientific">Panagrolaimus davidi</name>
    <dbReference type="NCBI Taxonomy" id="227884"/>
    <lineage>
        <taxon>Eukaryota</taxon>
        <taxon>Metazoa</taxon>
        <taxon>Ecdysozoa</taxon>
        <taxon>Nematoda</taxon>
        <taxon>Chromadorea</taxon>
        <taxon>Rhabditida</taxon>
        <taxon>Tylenchina</taxon>
        <taxon>Panagrolaimomorpha</taxon>
        <taxon>Panagrolaimoidea</taxon>
        <taxon>Panagrolaimidae</taxon>
        <taxon>Panagrolaimus</taxon>
    </lineage>
</organism>
<evidence type="ECO:0000313" key="1">
    <source>
        <dbReference type="Proteomes" id="UP000887578"/>
    </source>
</evidence>
<reference evidence="2" key="1">
    <citation type="submission" date="2022-11" db="UniProtKB">
        <authorList>
            <consortium name="WormBaseParasite"/>
        </authorList>
    </citation>
    <scope>IDENTIFICATION</scope>
</reference>
<proteinExistence type="predicted"/>
<dbReference type="Proteomes" id="UP000887578">
    <property type="component" value="Unplaced"/>
</dbReference>
<accession>A0A914Q8N2</accession>
<protein>
    <submittedName>
        <fullName evidence="2">Uncharacterized protein</fullName>
    </submittedName>
</protein>